<proteinExistence type="predicted"/>
<sequence length="120" mass="13137">LMYADELRASSSSFKEHSTSLSLDGDSSSSSAVSSLINTAKTPKTGCTLFAERKNNGIISFRLSFCVAVDGLAAYRRKMARKKRLIFGMDIRSRMKKYSVMRAMKGSIASAFVSMRSVSS</sequence>
<reference evidence="1" key="1">
    <citation type="submission" date="2017-02" db="UniProtKB">
        <authorList>
            <consortium name="WormBaseParasite"/>
        </authorList>
    </citation>
    <scope>IDENTIFICATION</scope>
</reference>
<accession>A0A0N4WVK2</accession>
<organism evidence="1">
    <name type="scientific">Haemonchus placei</name>
    <name type="common">Barber's pole worm</name>
    <dbReference type="NCBI Taxonomy" id="6290"/>
    <lineage>
        <taxon>Eukaryota</taxon>
        <taxon>Metazoa</taxon>
        <taxon>Ecdysozoa</taxon>
        <taxon>Nematoda</taxon>
        <taxon>Chromadorea</taxon>
        <taxon>Rhabditida</taxon>
        <taxon>Rhabditina</taxon>
        <taxon>Rhabditomorpha</taxon>
        <taxon>Strongyloidea</taxon>
        <taxon>Trichostrongylidae</taxon>
        <taxon>Haemonchus</taxon>
    </lineage>
</organism>
<evidence type="ECO:0000313" key="1">
    <source>
        <dbReference type="WBParaSite" id="HPLM_0001572901-mRNA-1"/>
    </source>
</evidence>
<dbReference type="AlphaFoldDB" id="A0A0N4WVK2"/>
<dbReference type="WBParaSite" id="HPLM_0001572901-mRNA-1">
    <property type="protein sequence ID" value="HPLM_0001572901-mRNA-1"/>
    <property type="gene ID" value="HPLM_0001572901"/>
</dbReference>
<protein>
    <submittedName>
        <fullName evidence="1">Secreted protein</fullName>
    </submittedName>
</protein>
<name>A0A0N4WVK2_HAEPC</name>